<dbReference type="CDD" id="cd02440">
    <property type="entry name" value="AdoMet_MTases"/>
    <property type="match status" value="1"/>
</dbReference>
<dbReference type="GO" id="GO:0042273">
    <property type="term" value="P:ribosomal large subunit biogenesis"/>
    <property type="evidence" value="ECO:0007669"/>
    <property type="project" value="EnsemblFungi"/>
</dbReference>
<dbReference type="eggNOG" id="KOG3191">
    <property type="taxonomic scope" value="Eukaryota"/>
</dbReference>
<evidence type="ECO:0000256" key="4">
    <source>
        <dbReference type="ARBA" id="ARBA00022691"/>
    </source>
</evidence>
<dbReference type="InterPro" id="IPR004557">
    <property type="entry name" value="PrmC-related"/>
</dbReference>
<dbReference type="GO" id="GO:0032259">
    <property type="term" value="P:methylation"/>
    <property type="evidence" value="ECO:0007669"/>
    <property type="project" value="UniProtKB-KW"/>
</dbReference>
<evidence type="ECO:0000313" key="6">
    <source>
        <dbReference type="EMBL" id="EGW31552.1"/>
    </source>
</evidence>
<organism evidence="7">
    <name type="scientific">Spathaspora passalidarum (strain NRRL Y-27907 / 11-Y1)</name>
    <dbReference type="NCBI Taxonomy" id="619300"/>
    <lineage>
        <taxon>Eukaryota</taxon>
        <taxon>Fungi</taxon>
        <taxon>Dikarya</taxon>
        <taxon>Ascomycota</taxon>
        <taxon>Saccharomycotina</taxon>
        <taxon>Pichiomycetes</taxon>
        <taxon>Debaryomycetaceae</taxon>
        <taxon>Spathaspora</taxon>
    </lineage>
</organism>
<dbReference type="InterPro" id="IPR052190">
    <property type="entry name" value="Euk-Arch_PrmC-MTase"/>
</dbReference>
<evidence type="ECO:0000256" key="2">
    <source>
        <dbReference type="ARBA" id="ARBA00022603"/>
    </source>
</evidence>
<dbReference type="AlphaFoldDB" id="G3AQK5"/>
<dbReference type="GeneID" id="18872028"/>
<dbReference type="NCBIfam" id="TIGR00537">
    <property type="entry name" value="hemK_rel_arch"/>
    <property type="match status" value="1"/>
</dbReference>
<dbReference type="OMA" id="EWDDWME"/>
<dbReference type="STRING" id="619300.G3AQK5"/>
<dbReference type="RefSeq" id="XP_007376330.1">
    <property type="nucleotide sequence ID" value="XM_007376268.1"/>
</dbReference>
<evidence type="ECO:0000256" key="3">
    <source>
        <dbReference type="ARBA" id="ARBA00022679"/>
    </source>
</evidence>
<dbReference type="HOGENOM" id="CLU_018398_6_0_1"/>
<dbReference type="Gene3D" id="3.40.50.150">
    <property type="entry name" value="Vaccinia Virus protein VP39"/>
    <property type="match status" value="1"/>
</dbReference>
<keyword evidence="4" id="KW-0949">S-adenosyl-L-methionine</keyword>
<name>G3AQK5_SPAPN</name>
<accession>G3AQK5</accession>
<dbReference type="FunCoup" id="G3AQK5">
    <property type="interactions" value="364"/>
</dbReference>
<dbReference type="GO" id="GO:0008276">
    <property type="term" value="F:protein methyltransferase activity"/>
    <property type="evidence" value="ECO:0007669"/>
    <property type="project" value="EnsemblFungi"/>
</dbReference>
<keyword evidence="7" id="KW-1185">Reference proteome</keyword>
<dbReference type="InterPro" id="IPR002052">
    <property type="entry name" value="DNA_methylase_N6_adenine_CS"/>
</dbReference>
<dbReference type="KEGG" id="spaa:SPAPADRAFT_56378"/>
<dbReference type="Pfam" id="PF05175">
    <property type="entry name" value="MTS"/>
    <property type="match status" value="1"/>
</dbReference>
<dbReference type="InterPro" id="IPR007848">
    <property type="entry name" value="Small_mtfrase_dom"/>
</dbReference>
<dbReference type="PROSITE" id="PS00092">
    <property type="entry name" value="N6_MTASE"/>
    <property type="match status" value="1"/>
</dbReference>
<dbReference type="InParanoid" id="G3AQK5"/>
<dbReference type="GO" id="GO:0015934">
    <property type="term" value="C:large ribosomal subunit"/>
    <property type="evidence" value="ECO:0007669"/>
    <property type="project" value="EnsemblFungi"/>
</dbReference>
<protein>
    <recommendedName>
        <fullName evidence="5">Methyltransferase small domain-containing protein</fullName>
    </recommendedName>
</protein>
<gene>
    <name evidence="6" type="ORF">SPAPADRAFT_56378</name>
</gene>
<dbReference type="Proteomes" id="UP000000709">
    <property type="component" value="Unassembled WGS sequence"/>
</dbReference>
<dbReference type="EMBL" id="GL996503">
    <property type="protein sequence ID" value="EGW31552.1"/>
    <property type="molecule type" value="Genomic_DNA"/>
</dbReference>
<sequence length="222" mass="24956">MLPTPEVKDIDYDKVYEPSEDSFLLLDCFEQEQDYIRKRFGNTSSPLITEIGSGSGIVSTFFAKHILPKSVVLTTDVNPHACQTTLNTAKQNQTENETLRLDAAQMNLTDAIRPKAIDVLIFNPPYVPASEVPDIPKDEADPTWLDLALLGGEDGMVTTWQVLNNLQTTLSQDQGVAYILFCARNKPDEVAEKMRRQGWQVDLIISRKAGWEVLSVLRFVRN</sequence>
<dbReference type="OrthoDB" id="406152at2759"/>
<dbReference type="InterPro" id="IPR029063">
    <property type="entry name" value="SAM-dependent_MTases_sf"/>
</dbReference>
<proteinExistence type="inferred from homology"/>
<feature type="domain" description="Methyltransferase small" evidence="5">
    <location>
        <begin position="47"/>
        <end position="128"/>
    </location>
</feature>
<dbReference type="PANTHER" id="PTHR45875">
    <property type="entry name" value="METHYLTRANSFERASE N6AMT1"/>
    <property type="match status" value="1"/>
</dbReference>
<dbReference type="GO" id="GO:0035657">
    <property type="term" value="C:eRF1 methyltransferase complex"/>
    <property type="evidence" value="ECO:0007669"/>
    <property type="project" value="EnsemblFungi"/>
</dbReference>
<dbReference type="GO" id="GO:0008757">
    <property type="term" value="F:S-adenosylmethionine-dependent methyltransferase activity"/>
    <property type="evidence" value="ECO:0007669"/>
    <property type="project" value="EnsemblFungi"/>
</dbReference>
<evidence type="ECO:0000313" key="7">
    <source>
        <dbReference type="Proteomes" id="UP000000709"/>
    </source>
</evidence>
<dbReference type="PANTHER" id="PTHR45875:SF1">
    <property type="entry name" value="METHYLTRANSFERASE N6AMT1"/>
    <property type="match status" value="1"/>
</dbReference>
<reference evidence="6 7" key="1">
    <citation type="journal article" date="2011" name="Proc. Natl. Acad. Sci. U.S.A.">
        <title>Comparative genomics of xylose-fermenting fungi for enhanced biofuel production.</title>
        <authorList>
            <person name="Wohlbach D.J."/>
            <person name="Kuo A."/>
            <person name="Sato T.K."/>
            <person name="Potts K.M."/>
            <person name="Salamov A.A."/>
            <person name="LaButti K.M."/>
            <person name="Sun H."/>
            <person name="Clum A."/>
            <person name="Pangilinan J.L."/>
            <person name="Lindquist E.A."/>
            <person name="Lucas S."/>
            <person name="Lapidus A."/>
            <person name="Jin M."/>
            <person name="Gunawan C."/>
            <person name="Balan V."/>
            <person name="Dale B.E."/>
            <person name="Jeffries T.W."/>
            <person name="Zinkel R."/>
            <person name="Barry K.W."/>
            <person name="Grigoriev I.V."/>
            <person name="Gasch A.P."/>
        </authorList>
    </citation>
    <scope>NUCLEOTIDE SEQUENCE [LARGE SCALE GENOMIC DNA]</scope>
    <source>
        <strain evidence="7">NRRL Y-27907 / 11-Y1</strain>
    </source>
</reference>
<dbReference type="SUPFAM" id="SSF53335">
    <property type="entry name" value="S-adenosyl-L-methionine-dependent methyltransferases"/>
    <property type="match status" value="1"/>
</dbReference>
<dbReference type="GO" id="GO:0006417">
    <property type="term" value="P:regulation of translation"/>
    <property type="evidence" value="ECO:0007669"/>
    <property type="project" value="EnsemblFungi"/>
</dbReference>
<comment type="similarity">
    <text evidence="1">Belongs to the eukaryotic/archaeal PrmC-related family.</text>
</comment>
<keyword evidence="2" id="KW-0489">Methyltransferase</keyword>
<keyword evidence="3" id="KW-0808">Transferase</keyword>
<evidence type="ECO:0000259" key="5">
    <source>
        <dbReference type="Pfam" id="PF05175"/>
    </source>
</evidence>
<evidence type="ECO:0000256" key="1">
    <source>
        <dbReference type="ARBA" id="ARBA00006149"/>
    </source>
</evidence>
<dbReference type="GO" id="GO:0003676">
    <property type="term" value="F:nucleic acid binding"/>
    <property type="evidence" value="ECO:0007669"/>
    <property type="project" value="InterPro"/>
</dbReference>